<dbReference type="PANTHER" id="PTHR31258:SF2">
    <property type="entry name" value="TRANSMEMBRANE PROTEIN 54"/>
    <property type="match status" value="1"/>
</dbReference>
<dbReference type="Proteomes" id="UP000288216">
    <property type="component" value="Unassembled WGS sequence"/>
</dbReference>
<comment type="caution">
    <text evidence="7">The sequence shown here is derived from an EMBL/GenBank/DDBJ whole genome shotgun (WGS) entry which is preliminary data.</text>
</comment>
<keyword evidence="3 6" id="KW-0812">Transmembrane</keyword>
<reference evidence="7 8" key="1">
    <citation type="journal article" date="2018" name="Nat. Ecol. Evol.">
        <title>Shark genomes provide insights into elasmobranch evolution and the origin of vertebrates.</title>
        <authorList>
            <person name="Hara Y"/>
            <person name="Yamaguchi K"/>
            <person name="Onimaru K"/>
            <person name="Kadota M"/>
            <person name="Koyanagi M"/>
            <person name="Keeley SD"/>
            <person name="Tatsumi K"/>
            <person name="Tanaka K"/>
            <person name="Motone F"/>
            <person name="Kageyama Y"/>
            <person name="Nozu R"/>
            <person name="Adachi N"/>
            <person name="Nishimura O"/>
            <person name="Nakagawa R"/>
            <person name="Tanegashima C"/>
            <person name="Kiyatake I"/>
            <person name="Matsumoto R"/>
            <person name="Murakumo K"/>
            <person name="Nishida K"/>
            <person name="Terakita A"/>
            <person name="Kuratani S"/>
            <person name="Sato K"/>
            <person name="Hyodo S Kuraku.S."/>
        </authorList>
    </citation>
    <scope>NUCLEOTIDE SEQUENCE [LARGE SCALE GENOMIC DNA]</scope>
</reference>
<proteinExistence type="inferred from homology"/>
<dbReference type="AlphaFoldDB" id="A0A401P1T1"/>
<keyword evidence="8" id="KW-1185">Reference proteome</keyword>
<evidence type="ECO:0000256" key="1">
    <source>
        <dbReference type="ARBA" id="ARBA00004141"/>
    </source>
</evidence>
<name>A0A401P1T1_SCYTO</name>
<comment type="subcellular location">
    <subcellularLocation>
        <location evidence="1">Membrane</location>
        <topology evidence="1">Multi-pass membrane protein</topology>
    </subcellularLocation>
</comment>
<dbReference type="PANTHER" id="PTHR31258">
    <property type="entry name" value="KERATINOCYTE-ASSOCIATED PROTEIN 3"/>
    <property type="match status" value="1"/>
</dbReference>
<gene>
    <name evidence="7" type="ORF">scyTo_0007986</name>
</gene>
<feature type="transmembrane region" description="Helical" evidence="6">
    <location>
        <begin position="83"/>
        <end position="112"/>
    </location>
</feature>
<dbReference type="STRING" id="75743.A0A401P1T1"/>
<evidence type="ECO:0000313" key="7">
    <source>
        <dbReference type="EMBL" id="GCB67060.1"/>
    </source>
</evidence>
<dbReference type="GO" id="GO:0016020">
    <property type="term" value="C:membrane"/>
    <property type="evidence" value="ECO:0007669"/>
    <property type="project" value="UniProtKB-SubCell"/>
</dbReference>
<organism evidence="7 8">
    <name type="scientific">Scyliorhinus torazame</name>
    <name type="common">Cloudy catshark</name>
    <name type="synonym">Catulus torazame</name>
    <dbReference type="NCBI Taxonomy" id="75743"/>
    <lineage>
        <taxon>Eukaryota</taxon>
        <taxon>Metazoa</taxon>
        <taxon>Chordata</taxon>
        <taxon>Craniata</taxon>
        <taxon>Vertebrata</taxon>
        <taxon>Chondrichthyes</taxon>
        <taxon>Elasmobranchii</taxon>
        <taxon>Galeomorphii</taxon>
        <taxon>Galeoidea</taxon>
        <taxon>Carcharhiniformes</taxon>
        <taxon>Scyliorhinidae</taxon>
        <taxon>Scyliorhinus</taxon>
    </lineage>
</organism>
<dbReference type="Pfam" id="PF12304">
    <property type="entry name" value="BCLP"/>
    <property type="match status" value="1"/>
</dbReference>
<protein>
    <submittedName>
        <fullName evidence="7">Uncharacterized protein</fullName>
    </submittedName>
</protein>
<keyword evidence="4 6" id="KW-1133">Transmembrane helix</keyword>
<dbReference type="InterPro" id="IPR020977">
    <property type="entry name" value="Beta-casein-like"/>
</dbReference>
<comment type="similarity">
    <text evidence="2">Belongs to the TMEM54 family.</text>
</comment>
<keyword evidence="5 6" id="KW-0472">Membrane</keyword>
<evidence type="ECO:0000256" key="6">
    <source>
        <dbReference type="SAM" id="Phobius"/>
    </source>
</evidence>
<dbReference type="OrthoDB" id="9389418at2759"/>
<feature type="non-terminal residue" evidence="7">
    <location>
        <position position="1"/>
    </location>
</feature>
<dbReference type="EMBL" id="BFAA01002987">
    <property type="protein sequence ID" value="GCB67060.1"/>
    <property type="molecule type" value="Genomic_DNA"/>
</dbReference>
<evidence type="ECO:0000256" key="2">
    <source>
        <dbReference type="ARBA" id="ARBA00011030"/>
    </source>
</evidence>
<evidence type="ECO:0000256" key="4">
    <source>
        <dbReference type="ARBA" id="ARBA00022989"/>
    </source>
</evidence>
<sequence length="152" mass="17094">IVVIVLSGNMPRTLLQYIVFTSTMLNSLVSMACMLGLGISVVVTIANGGRTLLAVCHLSSTKDVLQVKNQCPFDPTRIYDTTLAMWIPCLILTGIEAFLSIRCFFVSMNLLGGKKERLKFDRKQVRQKASEEIQEMDEDSELLEETTVRFWV</sequence>
<accession>A0A401P1T1</accession>
<feature type="transmembrane region" description="Helical" evidence="6">
    <location>
        <begin position="17"/>
        <end position="43"/>
    </location>
</feature>
<evidence type="ECO:0000256" key="3">
    <source>
        <dbReference type="ARBA" id="ARBA00022692"/>
    </source>
</evidence>
<evidence type="ECO:0000256" key="5">
    <source>
        <dbReference type="ARBA" id="ARBA00023136"/>
    </source>
</evidence>
<evidence type="ECO:0000313" key="8">
    <source>
        <dbReference type="Proteomes" id="UP000288216"/>
    </source>
</evidence>